<keyword evidence="1" id="KW-0472">Membrane</keyword>
<keyword evidence="2" id="KW-0482">Metalloprotease</keyword>
<feature type="transmembrane region" description="Helical" evidence="1">
    <location>
        <begin position="225"/>
        <end position="245"/>
    </location>
</feature>
<feature type="transmembrane region" description="Helical" evidence="1">
    <location>
        <begin position="198"/>
        <end position="218"/>
    </location>
</feature>
<dbReference type="EMBL" id="SBLB01000007">
    <property type="protein sequence ID" value="RYC67586.1"/>
    <property type="molecule type" value="Genomic_DNA"/>
</dbReference>
<feature type="transmembrane region" description="Helical" evidence="1">
    <location>
        <begin position="78"/>
        <end position="100"/>
    </location>
</feature>
<comment type="caution">
    <text evidence="2">The sequence shown here is derived from an EMBL/GenBank/DDBJ whole genome shotgun (WGS) entry which is preliminary data.</text>
</comment>
<accession>A0A4Q2UF67</accession>
<sequence length="248" mass="28427">MKTFRMRFADFTAFTRQPRYLLPLDETPGQRTTATASLFLAEYPLFLTVSALSIGSLLLTSHLTGQDVLRLLNPSSRFPLTVLIVAGLVAPVLSETLFRFMLRLTPARLEVAVALLLLVLIDLSYKGIKAVLNEQAVFWVVPVWIVVVWQLSRCIRRPAVYTQIERFWQVNFRWVFYGLALVYALFRVDNTVSLTDWQVLWLPVLLLPGWLIGLYLGYVRMKYGFWFAVAVHALMMSLSIGLEIIRLL</sequence>
<protein>
    <submittedName>
        <fullName evidence="2">CPBP family intramembrane metalloprotease</fullName>
    </submittedName>
</protein>
<keyword evidence="3" id="KW-1185">Reference proteome</keyword>
<feature type="transmembrane region" description="Helical" evidence="1">
    <location>
        <begin position="107"/>
        <end position="125"/>
    </location>
</feature>
<name>A0A4Q2UF67_9BACT</name>
<dbReference type="GO" id="GO:0008237">
    <property type="term" value="F:metallopeptidase activity"/>
    <property type="evidence" value="ECO:0007669"/>
    <property type="project" value="UniProtKB-KW"/>
</dbReference>
<evidence type="ECO:0000313" key="2">
    <source>
        <dbReference type="EMBL" id="RYC67586.1"/>
    </source>
</evidence>
<proteinExistence type="predicted"/>
<evidence type="ECO:0000256" key="1">
    <source>
        <dbReference type="SAM" id="Phobius"/>
    </source>
</evidence>
<feature type="transmembrane region" description="Helical" evidence="1">
    <location>
        <begin position="38"/>
        <end position="58"/>
    </location>
</feature>
<organism evidence="2 3">
    <name type="scientific">Spirosoma sordidisoli</name>
    <dbReference type="NCBI Taxonomy" id="2502893"/>
    <lineage>
        <taxon>Bacteria</taxon>
        <taxon>Pseudomonadati</taxon>
        <taxon>Bacteroidota</taxon>
        <taxon>Cytophagia</taxon>
        <taxon>Cytophagales</taxon>
        <taxon>Cytophagaceae</taxon>
        <taxon>Spirosoma</taxon>
    </lineage>
</organism>
<dbReference type="RefSeq" id="WP_129604541.1">
    <property type="nucleotide sequence ID" value="NZ_SBLB01000007.1"/>
</dbReference>
<reference evidence="2 3" key="1">
    <citation type="submission" date="2019-01" db="EMBL/GenBank/DDBJ databases">
        <title>Spirosoma flava sp. nov., a propanil-degrading bacterium isolated from herbicide-contaminated soil.</title>
        <authorList>
            <person name="Zhang L."/>
            <person name="Jiang J.-D."/>
        </authorList>
    </citation>
    <scope>NUCLEOTIDE SEQUENCE [LARGE SCALE GENOMIC DNA]</scope>
    <source>
        <strain evidence="2 3">TY50</strain>
    </source>
</reference>
<gene>
    <name evidence="2" type="ORF">EQG79_23025</name>
</gene>
<keyword evidence="2" id="KW-0378">Hydrolase</keyword>
<feature type="transmembrane region" description="Helical" evidence="1">
    <location>
        <begin position="137"/>
        <end position="155"/>
    </location>
</feature>
<dbReference type="GO" id="GO:0006508">
    <property type="term" value="P:proteolysis"/>
    <property type="evidence" value="ECO:0007669"/>
    <property type="project" value="UniProtKB-KW"/>
</dbReference>
<dbReference type="Proteomes" id="UP000290407">
    <property type="component" value="Unassembled WGS sequence"/>
</dbReference>
<evidence type="ECO:0000313" key="3">
    <source>
        <dbReference type="Proteomes" id="UP000290407"/>
    </source>
</evidence>
<keyword evidence="1" id="KW-1133">Transmembrane helix</keyword>
<feature type="transmembrane region" description="Helical" evidence="1">
    <location>
        <begin position="167"/>
        <end position="186"/>
    </location>
</feature>
<dbReference type="AlphaFoldDB" id="A0A4Q2UF67"/>
<keyword evidence="1" id="KW-0812">Transmembrane</keyword>
<keyword evidence="2" id="KW-0645">Protease</keyword>